<dbReference type="Proteomes" id="UP000236165">
    <property type="component" value="Unassembled WGS sequence"/>
</dbReference>
<proteinExistence type="predicted"/>
<evidence type="ECO:0000313" key="1">
    <source>
        <dbReference type="EMBL" id="PJN69462.1"/>
    </source>
</evidence>
<protein>
    <submittedName>
        <fullName evidence="1">Uncharacterized protein</fullName>
    </submittedName>
</protein>
<name>A0AAP8GUZ0_BACMY</name>
<comment type="caution">
    <text evidence="1">The sequence shown here is derived from an EMBL/GenBank/DDBJ whole genome shotgun (WGS) entry which is preliminary data.</text>
</comment>
<dbReference type="EMBL" id="MKZQ01000045">
    <property type="protein sequence ID" value="PJN69462.1"/>
    <property type="molecule type" value="Genomic_DNA"/>
</dbReference>
<evidence type="ECO:0000313" key="2">
    <source>
        <dbReference type="Proteomes" id="UP000236165"/>
    </source>
</evidence>
<gene>
    <name evidence="1" type="ORF">BACWE_36730</name>
</gene>
<sequence>MTKKKQFELPPHSLRLEVGDSLRLEALSLHSLN</sequence>
<dbReference type="AlphaFoldDB" id="A0AAP8GUZ0"/>
<reference evidence="1 2" key="1">
    <citation type="submission" date="2016-10" db="EMBL/GenBank/DDBJ databases">
        <title>Genome Sequence of Bacillus weihenstephanensis GM6LP.</title>
        <authorList>
            <person name="Poehlein A."/>
            <person name="Wemheuer F."/>
            <person name="Hollensteiner J."/>
            <person name="Wemheuer B."/>
        </authorList>
    </citation>
    <scope>NUCLEOTIDE SEQUENCE [LARGE SCALE GENOMIC DNA]</scope>
    <source>
        <strain evidence="1 2">GM6LP</strain>
    </source>
</reference>
<dbReference type="KEGG" id="bmyo:BG05_5511"/>
<organism evidence="1 2">
    <name type="scientific">Bacillus mycoides</name>
    <dbReference type="NCBI Taxonomy" id="1405"/>
    <lineage>
        <taxon>Bacteria</taxon>
        <taxon>Bacillati</taxon>
        <taxon>Bacillota</taxon>
        <taxon>Bacilli</taxon>
        <taxon>Bacillales</taxon>
        <taxon>Bacillaceae</taxon>
        <taxon>Bacillus</taxon>
        <taxon>Bacillus cereus group</taxon>
    </lineage>
</organism>
<accession>A0AAP8GUZ0</accession>